<accession>A0A0S4UXZ0</accession>
<dbReference type="CDD" id="cd07344">
    <property type="entry name" value="M48_yhfN_like"/>
    <property type="match status" value="1"/>
</dbReference>
<dbReference type="Gene3D" id="3.30.2010.10">
    <property type="entry name" value="Metalloproteases ('zincins'), catalytic domain"/>
    <property type="match status" value="1"/>
</dbReference>
<name>A0A0S4UXZ0_RALSL</name>
<dbReference type="InterPro" id="IPR002725">
    <property type="entry name" value="YgjP-like_metallopeptidase"/>
</dbReference>
<dbReference type="AlphaFoldDB" id="A0A0S4UXZ0"/>
<gene>
    <name evidence="1" type="ORF">RUN1985_v1_30062</name>
</gene>
<sequence length="236" mass="27591">MPRLQYGETTIEWQFQPDAELKRHYVTVERGFPVLLRGPWVEVPEQEALVRRRARWIREKLALVNKPQADDVIVTGSRLKYCGRSYFTEVRSMPALEAPRLTFTASRFVVECPWGSAITPEAVAPLLEGFYRERAEEKLLSRLRHWERETGLTAAGVRIRHFQSRWASCDARNVLQFHPRVMELAGSVQDYVIVHELCHTVEKNHTRAFWSLVARVMPRWRREHEVLERAAFGDAI</sequence>
<proteinExistence type="predicted"/>
<protein>
    <submittedName>
        <fullName evidence="1">Uncharacterized protein</fullName>
    </submittedName>
</protein>
<dbReference type="PANTHER" id="PTHR30399:SF1">
    <property type="entry name" value="UTP PYROPHOSPHATASE"/>
    <property type="match status" value="1"/>
</dbReference>
<evidence type="ECO:0000313" key="1">
    <source>
        <dbReference type="EMBL" id="CUV27147.1"/>
    </source>
</evidence>
<dbReference type="EMBL" id="LN899824">
    <property type="protein sequence ID" value="CUV27147.1"/>
    <property type="molecule type" value="Genomic_DNA"/>
</dbReference>
<organism evidence="1">
    <name type="scientific">Ralstonia solanacearum</name>
    <name type="common">Pseudomonas solanacearum</name>
    <dbReference type="NCBI Taxonomy" id="305"/>
    <lineage>
        <taxon>Bacteria</taxon>
        <taxon>Pseudomonadati</taxon>
        <taxon>Pseudomonadota</taxon>
        <taxon>Betaproteobacteria</taxon>
        <taxon>Burkholderiales</taxon>
        <taxon>Burkholderiaceae</taxon>
        <taxon>Ralstonia</taxon>
        <taxon>Ralstonia solanacearum species complex</taxon>
    </lineage>
</organism>
<dbReference type="PANTHER" id="PTHR30399">
    <property type="entry name" value="UNCHARACTERIZED PROTEIN YGJP"/>
    <property type="match status" value="1"/>
</dbReference>
<reference evidence="1" key="1">
    <citation type="submission" date="2015-10" db="EMBL/GenBank/DDBJ databases">
        <authorList>
            <person name="Gilbert D.G."/>
        </authorList>
    </citation>
    <scope>NUCLEOTIDE SEQUENCE</scope>
    <source>
        <strain evidence="1">Phyl III-seqv23</strain>
    </source>
</reference>
<dbReference type="Pfam" id="PF01863">
    <property type="entry name" value="YgjP-like"/>
    <property type="match status" value="1"/>
</dbReference>
<dbReference type="InterPro" id="IPR053136">
    <property type="entry name" value="UTP_pyrophosphatase-like"/>
</dbReference>